<feature type="domain" description="D-isomer specific 2-hydroxyacid dehydrogenase NAD-binding" evidence="6">
    <location>
        <begin position="110"/>
        <end position="282"/>
    </location>
</feature>
<dbReference type="InterPro" id="IPR036291">
    <property type="entry name" value="NAD(P)-bd_dom_sf"/>
</dbReference>
<proteinExistence type="inferred from homology"/>
<reference evidence="7 8" key="1">
    <citation type="submission" date="2013-09" db="EMBL/GenBank/DDBJ databases">
        <title>Whole genome shotgun sequence of Novosphingobium tardaugens NBRC 16725.</title>
        <authorList>
            <person name="Isaki S."/>
            <person name="Hosoyama A."/>
            <person name="Tsuchikane K."/>
            <person name="Katsumata H."/>
            <person name="Ando Y."/>
            <person name="Yamazaki S."/>
            <person name="Fujita N."/>
        </authorList>
    </citation>
    <scope>NUCLEOTIDE SEQUENCE [LARGE SCALE GENOMIC DNA]</scope>
    <source>
        <strain evidence="7 8">NBRC 16725</strain>
    </source>
</reference>
<keyword evidence="3" id="KW-0520">NAD</keyword>
<dbReference type="PANTHER" id="PTHR10996:SF178">
    <property type="entry name" value="2-HYDROXYACID DEHYDROGENASE YGL185C-RELATED"/>
    <property type="match status" value="1"/>
</dbReference>
<dbReference type="GO" id="GO:0016618">
    <property type="term" value="F:hydroxypyruvate reductase [NAD(P)H] activity"/>
    <property type="evidence" value="ECO:0007669"/>
    <property type="project" value="TreeGrafter"/>
</dbReference>
<feature type="domain" description="D-isomer specific 2-hydroxyacid dehydrogenase catalytic" evidence="5">
    <location>
        <begin position="53"/>
        <end position="313"/>
    </location>
</feature>
<evidence type="ECO:0000259" key="5">
    <source>
        <dbReference type="Pfam" id="PF00389"/>
    </source>
</evidence>
<dbReference type="GO" id="GO:0005829">
    <property type="term" value="C:cytosol"/>
    <property type="evidence" value="ECO:0007669"/>
    <property type="project" value="TreeGrafter"/>
</dbReference>
<accession>U2Y5A2</accession>
<dbReference type="Pfam" id="PF02826">
    <property type="entry name" value="2-Hacid_dh_C"/>
    <property type="match status" value="1"/>
</dbReference>
<keyword evidence="2 4" id="KW-0560">Oxidoreductase</keyword>
<evidence type="ECO:0000256" key="3">
    <source>
        <dbReference type="ARBA" id="ARBA00023027"/>
    </source>
</evidence>
<dbReference type="OrthoDB" id="9793626at2"/>
<protein>
    <submittedName>
        <fullName evidence="7">Putative 2-hydroxyacid dehydrogenase</fullName>
    </submittedName>
</protein>
<dbReference type="Gene3D" id="3.40.50.720">
    <property type="entry name" value="NAD(P)-binding Rossmann-like Domain"/>
    <property type="match status" value="2"/>
</dbReference>
<dbReference type="PANTHER" id="PTHR10996">
    <property type="entry name" value="2-HYDROXYACID DEHYDROGENASE-RELATED"/>
    <property type="match status" value="1"/>
</dbReference>
<sequence>MIRPDILVAAPMPLAVMAALDARFTAHRLWELGGADALPPTTRDAIVGIAANTLAGQIDSRLFDRLPHLQIVANFGVGYDNVDARAAAERGVIVTNTPGVLDAEVADLTVGLLLATIRRIPQADRYVREGRWATQPFPLSATLQGRQIGILGLGAIGKAIARRLAAFDLAIAYCGRHRQPDVPYAYFPDARSLAQACDVLIVIVPGGDATTHLVDRPVLTALGPQGVLINVSRGSVVDEEALIAALQDGTIAAAGLDVYVNEPHVPAALIAMANVVLLPHVGSGSVATRAAMGQLVVDNLIAWFTQGKPLTPVAESRHLPGAV</sequence>
<dbReference type="SUPFAM" id="SSF52283">
    <property type="entry name" value="Formate/glycerate dehydrogenase catalytic domain-like"/>
    <property type="match status" value="1"/>
</dbReference>
<evidence type="ECO:0000313" key="7">
    <source>
        <dbReference type="EMBL" id="GAD48301.1"/>
    </source>
</evidence>
<comment type="similarity">
    <text evidence="4">Belongs to the D-isomer specific 2-hydroxyacid dehydrogenase family.</text>
</comment>
<evidence type="ECO:0000313" key="8">
    <source>
        <dbReference type="Proteomes" id="UP000016568"/>
    </source>
</evidence>
<dbReference type="InterPro" id="IPR006139">
    <property type="entry name" value="D-isomer_2_OHA_DH_cat_dom"/>
</dbReference>
<name>U2Y5A2_9SPHN</name>
<evidence type="ECO:0000256" key="1">
    <source>
        <dbReference type="ARBA" id="ARBA00022857"/>
    </source>
</evidence>
<dbReference type="GO" id="GO:0030267">
    <property type="term" value="F:glyoxylate reductase (NADPH) activity"/>
    <property type="evidence" value="ECO:0007669"/>
    <property type="project" value="TreeGrafter"/>
</dbReference>
<keyword evidence="8" id="KW-1185">Reference proteome</keyword>
<dbReference type="AlphaFoldDB" id="U2Y5A2"/>
<organism evidence="7 8">
    <name type="scientific">Caenibius tardaugens NBRC 16725</name>
    <dbReference type="NCBI Taxonomy" id="1219035"/>
    <lineage>
        <taxon>Bacteria</taxon>
        <taxon>Pseudomonadati</taxon>
        <taxon>Pseudomonadota</taxon>
        <taxon>Alphaproteobacteria</taxon>
        <taxon>Sphingomonadales</taxon>
        <taxon>Erythrobacteraceae</taxon>
        <taxon>Caenibius</taxon>
    </lineage>
</organism>
<dbReference type="CDD" id="cd12156">
    <property type="entry name" value="HPPR"/>
    <property type="match status" value="1"/>
</dbReference>
<gene>
    <name evidence="7" type="ORF">NT2_02_03830</name>
</gene>
<dbReference type="SUPFAM" id="SSF51735">
    <property type="entry name" value="NAD(P)-binding Rossmann-fold domains"/>
    <property type="match status" value="1"/>
</dbReference>
<evidence type="ECO:0000256" key="4">
    <source>
        <dbReference type="RuleBase" id="RU003719"/>
    </source>
</evidence>
<keyword evidence="1" id="KW-0521">NADP</keyword>
<dbReference type="FunFam" id="3.40.50.720:FF:000213">
    <property type="entry name" value="Putative 2-hydroxyacid dehydrogenase"/>
    <property type="match status" value="1"/>
</dbReference>
<dbReference type="Proteomes" id="UP000016568">
    <property type="component" value="Unassembled WGS sequence"/>
</dbReference>
<dbReference type="InterPro" id="IPR006140">
    <property type="entry name" value="D-isomer_DH_NAD-bd"/>
</dbReference>
<evidence type="ECO:0000259" key="6">
    <source>
        <dbReference type="Pfam" id="PF02826"/>
    </source>
</evidence>
<dbReference type="KEGG" id="ntd:EGO55_01455"/>
<comment type="caution">
    <text evidence="7">The sequence shown here is derived from an EMBL/GenBank/DDBJ whole genome shotgun (WGS) entry which is preliminary data.</text>
</comment>
<dbReference type="Pfam" id="PF00389">
    <property type="entry name" value="2-Hacid_dh"/>
    <property type="match status" value="1"/>
</dbReference>
<dbReference type="InterPro" id="IPR050223">
    <property type="entry name" value="D-isomer_2-hydroxyacid_DH"/>
</dbReference>
<dbReference type="EMBL" id="BASZ01000002">
    <property type="protein sequence ID" value="GAD48301.1"/>
    <property type="molecule type" value="Genomic_DNA"/>
</dbReference>
<dbReference type="eggNOG" id="COG1052">
    <property type="taxonomic scope" value="Bacteria"/>
</dbReference>
<dbReference type="GO" id="GO:0051287">
    <property type="term" value="F:NAD binding"/>
    <property type="evidence" value="ECO:0007669"/>
    <property type="project" value="InterPro"/>
</dbReference>
<evidence type="ECO:0000256" key="2">
    <source>
        <dbReference type="ARBA" id="ARBA00023002"/>
    </source>
</evidence>